<gene>
    <name evidence="3" type="ORF">PGLA1383_LOCUS57186</name>
</gene>
<evidence type="ECO:0000313" key="3">
    <source>
        <dbReference type="EMBL" id="CAE8642787.1"/>
    </source>
</evidence>
<accession>A0A813HYK1</accession>
<name>A0A813HYK1_POLGL</name>
<feature type="compositionally biased region" description="Polar residues" evidence="1">
    <location>
        <begin position="490"/>
        <end position="505"/>
    </location>
</feature>
<keyword evidence="2" id="KW-0472">Membrane</keyword>
<protein>
    <recommendedName>
        <fullName evidence="5">Polysaccharide pyruvyl transferase domain-containing protein</fullName>
    </recommendedName>
</protein>
<keyword evidence="2" id="KW-1133">Transmembrane helix</keyword>
<evidence type="ECO:0000256" key="2">
    <source>
        <dbReference type="SAM" id="Phobius"/>
    </source>
</evidence>
<reference evidence="3" key="1">
    <citation type="submission" date="2021-02" db="EMBL/GenBank/DDBJ databases">
        <authorList>
            <person name="Dougan E. K."/>
            <person name="Rhodes N."/>
            <person name="Thang M."/>
            <person name="Chan C."/>
        </authorList>
    </citation>
    <scope>NUCLEOTIDE SEQUENCE</scope>
</reference>
<evidence type="ECO:0008006" key="5">
    <source>
        <dbReference type="Google" id="ProtNLM"/>
    </source>
</evidence>
<proteinExistence type="predicted"/>
<evidence type="ECO:0000256" key="1">
    <source>
        <dbReference type="SAM" id="MobiDB-lite"/>
    </source>
</evidence>
<dbReference type="EMBL" id="CAJNNV010033205">
    <property type="protein sequence ID" value="CAE8642787.1"/>
    <property type="molecule type" value="Genomic_DNA"/>
</dbReference>
<feature type="region of interest" description="Disordered" evidence="1">
    <location>
        <begin position="519"/>
        <end position="554"/>
    </location>
</feature>
<comment type="caution">
    <text evidence="3">The sequence shown here is derived from an EMBL/GenBank/DDBJ whole genome shotgun (WGS) entry which is preliminary data.</text>
</comment>
<feature type="region of interest" description="Disordered" evidence="1">
    <location>
        <begin position="465"/>
        <end position="505"/>
    </location>
</feature>
<keyword evidence="4" id="KW-1185">Reference proteome</keyword>
<evidence type="ECO:0000313" key="4">
    <source>
        <dbReference type="Proteomes" id="UP000654075"/>
    </source>
</evidence>
<keyword evidence="2" id="KW-0812">Transmembrane</keyword>
<dbReference type="AlphaFoldDB" id="A0A813HYK1"/>
<dbReference type="OrthoDB" id="2179196at2759"/>
<organism evidence="3 4">
    <name type="scientific">Polarella glacialis</name>
    <name type="common">Dinoflagellate</name>
    <dbReference type="NCBI Taxonomy" id="89957"/>
    <lineage>
        <taxon>Eukaryota</taxon>
        <taxon>Sar</taxon>
        <taxon>Alveolata</taxon>
        <taxon>Dinophyceae</taxon>
        <taxon>Suessiales</taxon>
        <taxon>Suessiaceae</taxon>
        <taxon>Polarella</taxon>
    </lineage>
</organism>
<dbReference type="Proteomes" id="UP000654075">
    <property type="component" value="Unassembled WGS sequence"/>
</dbReference>
<sequence>MGLCVRDTVAARRIKPFLVAVMLAISSAVVWFGSQDIEAMAGKRKQPTRIKSPQPVAAACIVRKIGIYPLCKTHIYNVHCFNPYNAGDVNSAPMLSWDELTFQLRSGPSAQATILNIDSLGKEPYGGDHWLDCGPIPDGVPVIVGGGGLLAHGIFEEAMRLLAAGRPDKGPIIFWGIGLNGYAEKDLEAQRPVFPNYFKQATSRGHVLAGVRDYDPLGDFRWLPCASCLHQAFDRPACEQKLLAQAQTLDPKSKERIGVLTSTVPEGNQVASYLETWIEKGLLSRADVHSNNGTDLGPIVDFLKSYDLIVTSSYHATYWATLLGKKVVVCQPWSSKFRWMKHPPTIHSGDLLADVARADRFPMALNESRAANCDFAREVFLLIEKCRGFGQSLFGALQGVRAFRSAGLGATQIPASFDHVRVLAPEECRLLMMGHLVAHFPELRSGADCPARLVPSLDALGGEETQGACCDSSSEREGSEVSPTPRHFRNSTGGVSRCSMASSEASDNPAFQLPAWLASASSPQHRRRVSFDRCDSDSGLSDVSPVGPSPKPFS</sequence>
<feature type="transmembrane region" description="Helical" evidence="2">
    <location>
        <begin position="16"/>
        <end position="34"/>
    </location>
</feature>